<protein>
    <submittedName>
        <fullName evidence="2">Homeobox-leucine zipper protein MERISTEM L1</fullName>
    </submittedName>
</protein>
<name>A0AAW2WRI2_9LAMI</name>
<reference evidence="2" key="2">
    <citation type="journal article" date="2024" name="Plant">
        <title>Genomic evolution and insights into agronomic trait innovations of Sesamum species.</title>
        <authorList>
            <person name="Miao H."/>
            <person name="Wang L."/>
            <person name="Qu L."/>
            <person name="Liu H."/>
            <person name="Sun Y."/>
            <person name="Le M."/>
            <person name="Wang Q."/>
            <person name="Wei S."/>
            <person name="Zheng Y."/>
            <person name="Lin W."/>
            <person name="Duan Y."/>
            <person name="Cao H."/>
            <person name="Xiong S."/>
            <person name="Wang X."/>
            <person name="Wei L."/>
            <person name="Li C."/>
            <person name="Ma Q."/>
            <person name="Ju M."/>
            <person name="Zhao R."/>
            <person name="Li G."/>
            <person name="Mu C."/>
            <person name="Tian Q."/>
            <person name="Mei H."/>
            <person name="Zhang T."/>
            <person name="Gao T."/>
            <person name="Zhang H."/>
        </authorList>
    </citation>
    <scope>NUCLEOTIDE SEQUENCE</scope>
    <source>
        <strain evidence="2">KEN1</strain>
    </source>
</reference>
<dbReference type="AlphaFoldDB" id="A0AAW2WRI2"/>
<evidence type="ECO:0000313" key="2">
    <source>
        <dbReference type="EMBL" id="KAL0444118.1"/>
    </source>
</evidence>
<dbReference type="InterPro" id="IPR042160">
    <property type="entry name" value="HD-Zip_IV"/>
</dbReference>
<sequence length="207" mass="23721">MLPDMNSTASGGDESQRKGDDGINNKSGSEDLHNNSINNQELKRKRYHRHTPEQIQEMEANKHNFQFETWHEHHKNSYFRTENNELRAENMRCKEALSNARCRACGRAIPVVGMSSNLNCLRLENAQLREQIEYLAAILAKFVDKPLADEAITPSSTVSPTIDTEAVRNLKESRRLRRCDIPAILFLLMQLVLQMKFIVLANEIIDS</sequence>
<dbReference type="EMBL" id="JACGWN010000007">
    <property type="protein sequence ID" value="KAL0444118.1"/>
    <property type="molecule type" value="Genomic_DNA"/>
</dbReference>
<feature type="region of interest" description="Disordered" evidence="1">
    <location>
        <begin position="1"/>
        <end position="45"/>
    </location>
</feature>
<reference evidence="2" key="1">
    <citation type="submission" date="2020-06" db="EMBL/GenBank/DDBJ databases">
        <authorList>
            <person name="Li T."/>
            <person name="Hu X."/>
            <person name="Zhang T."/>
            <person name="Song X."/>
            <person name="Zhang H."/>
            <person name="Dai N."/>
            <person name="Sheng W."/>
            <person name="Hou X."/>
            <person name="Wei L."/>
        </authorList>
    </citation>
    <scope>NUCLEOTIDE SEQUENCE</scope>
    <source>
        <strain evidence="2">KEN1</strain>
        <tissue evidence="2">Leaf</tissue>
    </source>
</reference>
<dbReference type="PANTHER" id="PTHR45654">
    <property type="entry name" value="HOMEOBOX-LEUCINE ZIPPER PROTEIN MERISTEM L1"/>
    <property type="match status" value="1"/>
</dbReference>
<organism evidence="2">
    <name type="scientific">Sesamum latifolium</name>
    <dbReference type="NCBI Taxonomy" id="2727402"/>
    <lineage>
        <taxon>Eukaryota</taxon>
        <taxon>Viridiplantae</taxon>
        <taxon>Streptophyta</taxon>
        <taxon>Embryophyta</taxon>
        <taxon>Tracheophyta</taxon>
        <taxon>Spermatophyta</taxon>
        <taxon>Magnoliopsida</taxon>
        <taxon>eudicotyledons</taxon>
        <taxon>Gunneridae</taxon>
        <taxon>Pentapetalae</taxon>
        <taxon>asterids</taxon>
        <taxon>lamiids</taxon>
        <taxon>Lamiales</taxon>
        <taxon>Pedaliaceae</taxon>
        <taxon>Sesamum</taxon>
    </lineage>
</organism>
<evidence type="ECO:0000256" key="1">
    <source>
        <dbReference type="SAM" id="MobiDB-lite"/>
    </source>
</evidence>
<feature type="compositionally biased region" description="Polar residues" evidence="1">
    <location>
        <begin position="1"/>
        <end position="10"/>
    </location>
</feature>
<feature type="compositionally biased region" description="Basic and acidic residues" evidence="1">
    <location>
        <begin position="14"/>
        <end position="33"/>
    </location>
</feature>
<gene>
    <name evidence="2" type="ORF">Slati_2134500</name>
</gene>
<dbReference type="PANTHER" id="PTHR45654:SF93">
    <property type="entry name" value="HOMEOBOX-LEUCINE ZIPPER PROTEIN HDG2-RELATED"/>
    <property type="match status" value="1"/>
</dbReference>
<keyword evidence="2" id="KW-0238">DNA-binding</keyword>
<keyword evidence="2" id="KW-0371">Homeobox</keyword>
<accession>A0AAW2WRI2</accession>
<proteinExistence type="predicted"/>
<dbReference type="GO" id="GO:0003677">
    <property type="term" value="F:DNA binding"/>
    <property type="evidence" value="ECO:0007669"/>
    <property type="project" value="UniProtKB-KW"/>
</dbReference>
<comment type="caution">
    <text evidence="2">The sequence shown here is derived from an EMBL/GenBank/DDBJ whole genome shotgun (WGS) entry which is preliminary data.</text>
</comment>